<sequence>MSSPLSAKGVVEGSNKKGKNITQECAKVTIPSQCLCCKLVMCSTLER</sequence>
<dbReference type="Proteomes" id="UP000322667">
    <property type="component" value="Chromosome D02"/>
</dbReference>
<accession>A0A5D2LUX7</accession>
<proteinExistence type="predicted"/>
<protein>
    <submittedName>
        <fullName evidence="1">Uncharacterized protein</fullName>
    </submittedName>
</protein>
<keyword evidence="2" id="KW-1185">Reference proteome</keyword>
<dbReference type="AlphaFoldDB" id="A0A5D2LUX7"/>
<organism evidence="1 2">
    <name type="scientific">Gossypium tomentosum</name>
    <name type="common">Hawaiian cotton</name>
    <name type="synonym">Gossypium sandvicense</name>
    <dbReference type="NCBI Taxonomy" id="34277"/>
    <lineage>
        <taxon>Eukaryota</taxon>
        <taxon>Viridiplantae</taxon>
        <taxon>Streptophyta</taxon>
        <taxon>Embryophyta</taxon>
        <taxon>Tracheophyta</taxon>
        <taxon>Spermatophyta</taxon>
        <taxon>Magnoliopsida</taxon>
        <taxon>eudicotyledons</taxon>
        <taxon>Gunneridae</taxon>
        <taxon>Pentapetalae</taxon>
        <taxon>rosids</taxon>
        <taxon>malvids</taxon>
        <taxon>Malvales</taxon>
        <taxon>Malvaceae</taxon>
        <taxon>Malvoideae</taxon>
        <taxon>Gossypium</taxon>
    </lineage>
</organism>
<evidence type="ECO:0000313" key="1">
    <source>
        <dbReference type="EMBL" id="TYH82859.1"/>
    </source>
</evidence>
<dbReference type="EMBL" id="CM017624">
    <property type="protein sequence ID" value="TYH82859.1"/>
    <property type="molecule type" value="Genomic_DNA"/>
</dbReference>
<evidence type="ECO:0000313" key="2">
    <source>
        <dbReference type="Proteomes" id="UP000322667"/>
    </source>
</evidence>
<reference evidence="1 2" key="1">
    <citation type="submission" date="2019-07" db="EMBL/GenBank/DDBJ databases">
        <title>WGS assembly of Gossypium tomentosum.</title>
        <authorList>
            <person name="Chen Z.J."/>
            <person name="Sreedasyam A."/>
            <person name="Ando A."/>
            <person name="Song Q."/>
            <person name="De L."/>
            <person name="Hulse-Kemp A."/>
            <person name="Ding M."/>
            <person name="Ye W."/>
            <person name="Kirkbride R."/>
            <person name="Jenkins J."/>
            <person name="Plott C."/>
            <person name="Lovell J."/>
            <person name="Lin Y.-M."/>
            <person name="Vaughn R."/>
            <person name="Liu B."/>
            <person name="Li W."/>
            <person name="Simpson S."/>
            <person name="Scheffler B."/>
            <person name="Saski C."/>
            <person name="Grover C."/>
            <person name="Hu G."/>
            <person name="Conover J."/>
            <person name="Carlson J."/>
            <person name="Shu S."/>
            <person name="Boston L."/>
            <person name="Williams M."/>
            <person name="Peterson D."/>
            <person name="Mcgee K."/>
            <person name="Jones D."/>
            <person name="Wendel J."/>
            <person name="Stelly D."/>
            <person name="Grimwood J."/>
            <person name="Schmutz J."/>
        </authorList>
    </citation>
    <scope>NUCLEOTIDE SEQUENCE [LARGE SCALE GENOMIC DNA]</scope>
    <source>
        <strain evidence="1">7179.01</strain>
    </source>
</reference>
<name>A0A5D2LUX7_GOSTO</name>
<gene>
    <name evidence="1" type="ORF">ES332_D02G090600v1</name>
</gene>